<dbReference type="PRINTS" id="PR00153">
    <property type="entry name" value="CSAPPISMRASE"/>
</dbReference>
<dbReference type="PANTHER" id="PTHR11071">
    <property type="entry name" value="PEPTIDYL-PROLYL CIS-TRANS ISOMERASE"/>
    <property type="match status" value="1"/>
</dbReference>
<comment type="similarity">
    <text evidence="1 4">Belongs to the cyclophilin-type PPIase family.</text>
</comment>
<proteinExistence type="inferred from homology"/>
<dbReference type="PROSITE" id="PS50072">
    <property type="entry name" value="CSA_PPIASE_2"/>
    <property type="match status" value="1"/>
</dbReference>
<dbReference type="EnsemblPlants" id="AUR62008118-RA">
    <property type="protein sequence ID" value="AUR62008118-RA:cds"/>
    <property type="gene ID" value="AUR62008118"/>
</dbReference>
<feature type="domain" description="PPIase cyclophilin-type" evidence="5">
    <location>
        <begin position="3"/>
        <end position="156"/>
    </location>
</feature>
<keyword evidence="3 4" id="KW-0413">Isomerase</keyword>
<dbReference type="Pfam" id="PF00160">
    <property type="entry name" value="Pro_isomerase"/>
    <property type="match status" value="1"/>
</dbReference>
<keyword evidence="2 4" id="KW-0697">Rotamase</keyword>
<protein>
    <recommendedName>
        <fullName evidence="4">Peptidyl-prolyl cis-trans isomerase</fullName>
        <shortName evidence="4">PPIase</shortName>
        <ecNumber evidence="4">5.2.1.8</ecNumber>
    </recommendedName>
</protein>
<dbReference type="GO" id="GO:0006457">
    <property type="term" value="P:protein folding"/>
    <property type="evidence" value="ECO:0007669"/>
    <property type="project" value="InterPro"/>
</dbReference>
<evidence type="ECO:0000259" key="5">
    <source>
        <dbReference type="PROSITE" id="PS50072"/>
    </source>
</evidence>
<organism evidence="6 7">
    <name type="scientific">Chenopodium quinoa</name>
    <name type="common">Quinoa</name>
    <dbReference type="NCBI Taxonomy" id="63459"/>
    <lineage>
        <taxon>Eukaryota</taxon>
        <taxon>Viridiplantae</taxon>
        <taxon>Streptophyta</taxon>
        <taxon>Embryophyta</taxon>
        <taxon>Tracheophyta</taxon>
        <taxon>Spermatophyta</taxon>
        <taxon>Magnoliopsida</taxon>
        <taxon>eudicotyledons</taxon>
        <taxon>Gunneridae</taxon>
        <taxon>Pentapetalae</taxon>
        <taxon>Caryophyllales</taxon>
        <taxon>Chenopodiaceae</taxon>
        <taxon>Chenopodioideae</taxon>
        <taxon>Atripliceae</taxon>
        <taxon>Chenopodium</taxon>
    </lineage>
</organism>
<comment type="catalytic activity">
    <reaction evidence="4">
        <text>[protein]-peptidylproline (omega=180) = [protein]-peptidylproline (omega=0)</text>
        <dbReference type="Rhea" id="RHEA:16237"/>
        <dbReference type="Rhea" id="RHEA-COMP:10747"/>
        <dbReference type="Rhea" id="RHEA-COMP:10748"/>
        <dbReference type="ChEBI" id="CHEBI:83833"/>
        <dbReference type="ChEBI" id="CHEBI:83834"/>
        <dbReference type="EC" id="5.2.1.8"/>
    </reaction>
</comment>
<comment type="function">
    <text evidence="4">PPIases accelerate the folding of proteins. It catalyzes the cis-trans isomerization of proline imidic peptide bonds in oligopeptides.</text>
</comment>
<dbReference type="InterPro" id="IPR029000">
    <property type="entry name" value="Cyclophilin-like_dom_sf"/>
</dbReference>
<keyword evidence="7" id="KW-1185">Reference proteome</keyword>
<dbReference type="EC" id="5.2.1.8" evidence="4"/>
<dbReference type="InterPro" id="IPR002130">
    <property type="entry name" value="Cyclophilin-type_PPIase_dom"/>
</dbReference>
<dbReference type="AlphaFoldDB" id="A0A803L8C9"/>
<dbReference type="GO" id="GO:0016018">
    <property type="term" value="F:cyclosporin A binding"/>
    <property type="evidence" value="ECO:0007669"/>
    <property type="project" value="TreeGrafter"/>
</dbReference>
<dbReference type="Gene3D" id="2.40.100.10">
    <property type="entry name" value="Cyclophilin-like"/>
    <property type="match status" value="1"/>
</dbReference>
<evidence type="ECO:0000256" key="1">
    <source>
        <dbReference type="ARBA" id="ARBA00007365"/>
    </source>
</evidence>
<dbReference type="InterPro" id="IPR020892">
    <property type="entry name" value="Cyclophilin-type_PPIase_CS"/>
</dbReference>
<dbReference type="GO" id="GO:0003755">
    <property type="term" value="F:peptidyl-prolyl cis-trans isomerase activity"/>
    <property type="evidence" value="ECO:0007669"/>
    <property type="project" value="UniProtKB-UniRule"/>
</dbReference>
<evidence type="ECO:0000256" key="3">
    <source>
        <dbReference type="ARBA" id="ARBA00023235"/>
    </source>
</evidence>
<reference evidence="6" key="2">
    <citation type="submission" date="2021-03" db="UniProtKB">
        <authorList>
            <consortium name="EnsemblPlants"/>
        </authorList>
    </citation>
    <scope>IDENTIFICATION</scope>
</reference>
<evidence type="ECO:0000256" key="4">
    <source>
        <dbReference type="RuleBase" id="RU363019"/>
    </source>
</evidence>
<sequence>MVFLDVTIGNEAAGRIVIELFADVVPKTAENFRALCTGEKGLGTNGLPLHYKGSKFHRVIPCFLCQGGGGDIESIYGKTFADEKFQIKHAEPGIVSIRLCGSTQYTLSLERCNANAHIQFVADYLTRLEDVDISTSYGCPFAVNEGQTAAVERSVV</sequence>
<dbReference type="Proteomes" id="UP000596660">
    <property type="component" value="Unplaced"/>
</dbReference>
<dbReference type="PROSITE" id="PS00170">
    <property type="entry name" value="CSA_PPIASE_1"/>
    <property type="match status" value="1"/>
</dbReference>
<accession>A0A803L8C9</accession>
<dbReference type="SUPFAM" id="SSF50891">
    <property type="entry name" value="Cyclophilin-like"/>
    <property type="match status" value="1"/>
</dbReference>
<dbReference type="Gramene" id="AUR62008118-RA">
    <property type="protein sequence ID" value="AUR62008118-RA:cds"/>
    <property type="gene ID" value="AUR62008118"/>
</dbReference>
<dbReference type="PANTHER" id="PTHR11071:SF561">
    <property type="entry name" value="PEPTIDYL-PROLYL CIS-TRANS ISOMERASE D-RELATED"/>
    <property type="match status" value="1"/>
</dbReference>
<evidence type="ECO:0000256" key="2">
    <source>
        <dbReference type="ARBA" id="ARBA00023110"/>
    </source>
</evidence>
<evidence type="ECO:0000313" key="6">
    <source>
        <dbReference type="EnsemblPlants" id="AUR62008118-RA:cds"/>
    </source>
</evidence>
<dbReference type="GO" id="GO:0005737">
    <property type="term" value="C:cytoplasm"/>
    <property type="evidence" value="ECO:0007669"/>
    <property type="project" value="TreeGrafter"/>
</dbReference>
<evidence type="ECO:0000313" key="7">
    <source>
        <dbReference type="Proteomes" id="UP000596660"/>
    </source>
</evidence>
<reference evidence="6" key="1">
    <citation type="journal article" date="2017" name="Nature">
        <title>The genome of Chenopodium quinoa.</title>
        <authorList>
            <person name="Jarvis D.E."/>
            <person name="Ho Y.S."/>
            <person name="Lightfoot D.J."/>
            <person name="Schmoeckel S.M."/>
            <person name="Li B."/>
            <person name="Borm T.J.A."/>
            <person name="Ohyanagi H."/>
            <person name="Mineta K."/>
            <person name="Michell C.T."/>
            <person name="Saber N."/>
            <person name="Kharbatia N.M."/>
            <person name="Rupper R.R."/>
            <person name="Sharp A.R."/>
            <person name="Dally N."/>
            <person name="Boughton B.A."/>
            <person name="Woo Y.H."/>
            <person name="Gao G."/>
            <person name="Schijlen E.G.W.M."/>
            <person name="Guo X."/>
            <person name="Momin A.A."/>
            <person name="Negrao S."/>
            <person name="Al-Babili S."/>
            <person name="Gehring C."/>
            <person name="Roessner U."/>
            <person name="Jung C."/>
            <person name="Murphy K."/>
            <person name="Arold S.T."/>
            <person name="Gojobori T."/>
            <person name="van der Linden C.G."/>
            <person name="van Loo E.N."/>
            <person name="Jellen E.N."/>
            <person name="Maughan P.J."/>
            <person name="Tester M."/>
        </authorList>
    </citation>
    <scope>NUCLEOTIDE SEQUENCE [LARGE SCALE GENOMIC DNA]</scope>
    <source>
        <strain evidence="6">cv. PI 614886</strain>
    </source>
</reference>
<name>A0A803L8C9_CHEQI</name>